<dbReference type="InterPro" id="IPR010918">
    <property type="entry name" value="PurM-like_C_dom"/>
</dbReference>
<dbReference type="InterPro" id="IPR036676">
    <property type="entry name" value="PurM-like_C_sf"/>
</dbReference>
<evidence type="ECO:0000259" key="2">
    <source>
        <dbReference type="Pfam" id="PF00586"/>
    </source>
</evidence>
<evidence type="ECO:0000256" key="1">
    <source>
        <dbReference type="ARBA" id="ARBA00006243"/>
    </source>
</evidence>
<dbReference type="SUPFAM" id="SSF56042">
    <property type="entry name" value="PurM C-terminal domain-like"/>
    <property type="match status" value="1"/>
</dbReference>
<gene>
    <name evidence="4" type="ORF">ENO04_00435</name>
</gene>
<comment type="caution">
    <text evidence="4">The sequence shown here is derived from an EMBL/GenBank/DDBJ whole genome shotgun (WGS) entry which is preliminary data.</text>
</comment>
<dbReference type="Gene3D" id="3.90.650.10">
    <property type="entry name" value="PurM-like C-terminal domain"/>
    <property type="match status" value="1"/>
</dbReference>
<accession>A0A7C1E4P3</accession>
<dbReference type="Pfam" id="PF00586">
    <property type="entry name" value="AIRS"/>
    <property type="match status" value="1"/>
</dbReference>
<dbReference type="AlphaFoldDB" id="A0A7C1E4P3"/>
<dbReference type="GO" id="GO:0051604">
    <property type="term" value="P:protein maturation"/>
    <property type="evidence" value="ECO:0007669"/>
    <property type="project" value="TreeGrafter"/>
</dbReference>
<name>A0A7C1E4P3_9CREN</name>
<evidence type="ECO:0000313" key="4">
    <source>
        <dbReference type="EMBL" id="HDS10083.1"/>
    </source>
</evidence>
<comment type="similarity">
    <text evidence="1">Belongs to the HypE family.</text>
</comment>
<dbReference type="Pfam" id="PF02769">
    <property type="entry name" value="AIRS_C"/>
    <property type="match status" value="1"/>
</dbReference>
<dbReference type="EMBL" id="DSDY01000016">
    <property type="protein sequence ID" value="HDS10083.1"/>
    <property type="molecule type" value="Genomic_DNA"/>
</dbReference>
<dbReference type="InterPro" id="IPR036921">
    <property type="entry name" value="PurM-like_N_sf"/>
</dbReference>
<feature type="domain" description="PurM-like N-terminal" evidence="2">
    <location>
        <begin position="35"/>
        <end position="139"/>
    </location>
</feature>
<dbReference type="PIRSF" id="PIRSF005644">
    <property type="entry name" value="Hdrgns_mtr_HypE"/>
    <property type="match status" value="1"/>
</dbReference>
<evidence type="ECO:0000259" key="3">
    <source>
        <dbReference type="Pfam" id="PF02769"/>
    </source>
</evidence>
<dbReference type="PANTHER" id="PTHR30303:SF4">
    <property type="entry name" value="HYDROGENASE EXPRESSION_FORMATION PROTEIN HYPE"/>
    <property type="match status" value="1"/>
</dbReference>
<reference evidence="4" key="1">
    <citation type="journal article" date="2020" name="mSystems">
        <title>Genome- and Community-Level Interaction Insights into Carbon Utilization and Element Cycling Functions of Hydrothermarchaeota in Hydrothermal Sediment.</title>
        <authorList>
            <person name="Zhou Z."/>
            <person name="Liu Y."/>
            <person name="Xu W."/>
            <person name="Pan J."/>
            <person name="Luo Z.H."/>
            <person name="Li M."/>
        </authorList>
    </citation>
    <scope>NUCLEOTIDE SEQUENCE [LARGE SCALE GENOMIC DNA]</scope>
    <source>
        <strain evidence="4">SpSt-123</strain>
    </source>
</reference>
<proteinExistence type="inferred from homology"/>
<dbReference type="SUPFAM" id="SSF55326">
    <property type="entry name" value="PurM N-terminal domain-like"/>
    <property type="match status" value="1"/>
</dbReference>
<organism evidence="4">
    <name type="scientific">Fervidicoccus fontis</name>
    <dbReference type="NCBI Taxonomy" id="683846"/>
    <lineage>
        <taxon>Archaea</taxon>
        <taxon>Thermoproteota</taxon>
        <taxon>Thermoprotei</taxon>
        <taxon>Fervidicoccales</taxon>
        <taxon>Fervidicoccaceae</taxon>
        <taxon>Fervidicoccus</taxon>
    </lineage>
</organism>
<dbReference type="InterPro" id="IPR011854">
    <property type="entry name" value="HypE"/>
</dbReference>
<dbReference type="CDD" id="cd06061">
    <property type="entry name" value="PurM-like1"/>
    <property type="match status" value="1"/>
</dbReference>
<protein>
    <submittedName>
        <fullName evidence="4">AIR synthase</fullName>
    </submittedName>
</protein>
<dbReference type="InterPro" id="IPR016188">
    <property type="entry name" value="PurM-like_N"/>
</dbReference>
<dbReference type="Gene3D" id="3.30.1330.10">
    <property type="entry name" value="PurM-like, N-terminal domain"/>
    <property type="match status" value="1"/>
</dbReference>
<feature type="domain" description="PurM-like C-terminal" evidence="3">
    <location>
        <begin position="156"/>
        <end position="323"/>
    </location>
</feature>
<sequence length="355" mass="39442">MKFGKLSKELMENLIYRYLGASDNALIVPPSRGIDFSVIDIGDYSLIVEVDPFFVVPEYGWERSAWFAVHILASDVAVSGVPPRYLFVDLNLPLKMSEEDLKALWVNVHKECLKLGVSIAGGHTGRYEGTDFPMIGGAVMIGVAKRGEYVTPAMARPGDYVIMTKGPGIETAGILSVMFPDVLKKHYGEEFADRAERLFWEQSVVKDALTLAKLGLRTGVTGMHDATEYGVWGALHDVKDASGYGVRIYENRLFIRDEVKKVVELFSRLTDIDVDVYSSISEGTLIATVNASLADEALRLLRSQGIDASVIGEVIDKPEVELIKKDGSKKKVELPEEDPFWILFSETRKLFGERK</sequence>
<dbReference type="PANTHER" id="PTHR30303">
    <property type="entry name" value="HYDROGENASE ISOENZYMES FORMATION PROTEIN HYPE"/>
    <property type="match status" value="1"/>
</dbReference>